<dbReference type="FunFam" id="3.50.30.10:FF:000004">
    <property type="entry name" value="Pyruvate kinase"/>
    <property type="match status" value="1"/>
</dbReference>
<dbReference type="SUPFAM" id="SSF50800">
    <property type="entry name" value="PK beta-barrel domain-like"/>
    <property type="match status" value="1"/>
</dbReference>
<dbReference type="FunFam" id="2.40.33.10:FF:000001">
    <property type="entry name" value="Pyruvate kinase"/>
    <property type="match status" value="1"/>
</dbReference>
<dbReference type="GO" id="GO:0006950">
    <property type="term" value="P:response to stress"/>
    <property type="evidence" value="ECO:0007669"/>
    <property type="project" value="UniProtKB-ARBA"/>
</dbReference>
<dbReference type="GO" id="GO:0000287">
    <property type="term" value="F:magnesium ion binding"/>
    <property type="evidence" value="ECO:0007669"/>
    <property type="project" value="UniProtKB-UniRule"/>
</dbReference>
<evidence type="ECO:0000259" key="22">
    <source>
        <dbReference type="Pfam" id="PF00391"/>
    </source>
</evidence>
<dbReference type="GO" id="GO:0016301">
    <property type="term" value="F:kinase activity"/>
    <property type="evidence" value="ECO:0007669"/>
    <property type="project" value="UniProtKB-KW"/>
</dbReference>
<dbReference type="Pfam" id="PF00391">
    <property type="entry name" value="PEP-utilizers"/>
    <property type="match status" value="1"/>
</dbReference>
<evidence type="ECO:0000256" key="20">
    <source>
        <dbReference type="RuleBase" id="RU000504"/>
    </source>
</evidence>
<evidence type="ECO:0000256" key="7">
    <source>
        <dbReference type="ARBA" id="ARBA00012142"/>
    </source>
</evidence>
<evidence type="ECO:0000256" key="19">
    <source>
        <dbReference type="NCBIfam" id="TIGR01064"/>
    </source>
</evidence>
<dbReference type="Gene3D" id="3.20.20.60">
    <property type="entry name" value="Phosphoenolpyruvate-binding domains"/>
    <property type="match status" value="1"/>
</dbReference>
<dbReference type="NCBIfam" id="NF004978">
    <property type="entry name" value="PRK06354.1"/>
    <property type="match status" value="1"/>
</dbReference>
<dbReference type="OrthoDB" id="9812123at2"/>
<keyword evidence="14 20" id="KW-0460">Magnesium</keyword>
<dbReference type="InterPro" id="IPR001697">
    <property type="entry name" value="Pyr_Knase"/>
</dbReference>
<evidence type="ECO:0000256" key="8">
    <source>
        <dbReference type="ARBA" id="ARBA00018587"/>
    </source>
</evidence>
<dbReference type="NCBIfam" id="NF004491">
    <property type="entry name" value="PRK05826.1"/>
    <property type="match status" value="1"/>
</dbReference>
<dbReference type="InterPro" id="IPR015813">
    <property type="entry name" value="Pyrv/PenolPyrv_kinase-like_dom"/>
</dbReference>
<dbReference type="GO" id="GO:0004743">
    <property type="term" value="F:pyruvate kinase activity"/>
    <property type="evidence" value="ECO:0007669"/>
    <property type="project" value="UniProtKB-UniRule"/>
</dbReference>
<feature type="domain" description="Pyruvate kinase barrel" evidence="21">
    <location>
        <begin position="2"/>
        <end position="326"/>
    </location>
</feature>
<keyword evidence="17 24" id="KW-0670">Pyruvate</keyword>
<evidence type="ECO:0000313" key="24">
    <source>
        <dbReference type="EMBL" id="SEA49328.1"/>
    </source>
</evidence>
<dbReference type="PROSITE" id="PS00110">
    <property type="entry name" value="PYRUVATE_KINASE"/>
    <property type="match status" value="1"/>
</dbReference>
<dbReference type="InterPro" id="IPR011037">
    <property type="entry name" value="Pyrv_Knase-like_insert_dom_sf"/>
</dbReference>
<evidence type="ECO:0000256" key="1">
    <source>
        <dbReference type="ARBA" id="ARBA00001946"/>
    </source>
</evidence>
<comment type="similarity">
    <text evidence="4">In the C-terminal section; belongs to the PEP-utilizing enzyme family.</text>
</comment>
<dbReference type="EMBL" id="FNQR01000005">
    <property type="protein sequence ID" value="SEA49328.1"/>
    <property type="molecule type" value="Genomic_DNA"/>
</dbReference>
<dbReference type="InterPro" id="IPR018209">
    <property type="entry name" value="Pyrv_Knase_AS"/>
</dbReference>
<evidence type="ECO:0000259" key="23">
    <source>
        <dbReference type="Pfam" id="PF02887"/>
    </source>
</evidence>
<dbReference type="NCBIfam" id="TIGR01064">
    <property type="entry name" value="pyruv_kin"/>
    <property type="match status" value="1"/>
</dbReference>
<evidence type="ECO:0000256" key="17">
    <source>
        <dbReference type="ARBA" id="ARBA00023317"/>
    </source>
</evidence>
<dbReference type="InterPro" id="IPR015806">
    <property type="entry name" value="Pyrv_Knase_insert_dom_sf"/>
</dbReference>
<gene>
    <name evidence="24" type="ORF">SAMN05421743_10587</name>
</gene>
<dbReference type="InterPro" id="IPR015795">
    <property type="entry name" value="Pyrv_Knase_C"/>
</dbReference>
<dbReference type="Proteomes" id="UP000198584">
    <property type="component" value="Unassembled WGS sequence"/>
</dbReference>
<dbReference type="SUPFAM" id="SSF51621">
    <property type="entry name" value="Phosphoenolpyruvate/pyruvate domain"/>
    <property type="match status" value="1"/>
</dbReference>
<evidence type="ECO:0000256" key="2">
    <source>
        <dbReference type="ARBA" id="ARBA00001958"/>
    </source>
</evidence>
<evidence type="ECO:0000256" key="10">
    <source>
        <dbReference type="ARBA" id="ARBA00022723"/>
    </source>
</evidence>
<keyword evidence="10" id="KW-0479">Metal-binding</keyword>
<dbReference type="InterPro" id="IPR008279">
    <property type="entry name" value="PEP-util_enz_mobile_dom"/>
</dbReference>
<accession>A0A1H4BMQ7</accession>
<dbReference type="EC" id="2.7.1.40" evidence="7 19"/>
<dbReference type="Gene3D" id="2.40.33.10">
    <property type="entry name" value="PK beta-barrel domain-like"/>
    <property type="match status" value="1"/>
</dbReference>
<evidence type="ECO:0000256" key="12">
    <source>
        <dbReference type="ARBA" id="ARBA00022777"/>
    </source>
</evidence>
<evidence type="ECO:0000256" key="16">
    <source>
        <dbReference type="ARBA" id="ARBA00023152"/>
    </source>
</evidence>
<dbReference type="STRING" id="571932.SAMN05421743_10587"/>
<comment type="cofactor">
    <cofactor evidence="1">
        <name>Mg(2+)</name>
        <dbReference type="ChEBI" id="CHEBI:18420"/>
    </cofactor>
</comment>
<evidence type="ECO:0000259" key="21">
    <source>
        <dbReference type="Pfam" id="PF00224"/>
    </source>
</evidence>
<dbReference type="InterPro" id="IPR040442">
    <property type="entry name" value="Pyrv_kinase-like_dom_sf"/>
</dbReference>
<dbReference type="SUPFAM" id="SSF52009">
    <property type="entry name" value="Phosphohistidine domain"/>
    <property type="match status" value="1"/>
</dbReference>
<keyword evidence="11" id="KW-0547">Nucleotide-binding</keyword>
<evidence type="ECO:0000256" key="5">
    <source>
        <dbReference type="ARBA" id="ARBA00008663"/>
    </source>
</evidence>
<dbReference type="RefSeq" id="WP_093044182.1">
    <property type="nucleotide sequence ID" value="NZ_FNQR01000005.1"/>
</dbReference>
<protein>
    <recommendedName>
        <fullName evidence="8 19">Pyruvate kinase</fullName>
        <ecNumber evidence="7 19">2.7.1.40</ecNumber>
    </recommendedName>
</protein>
<dbReference type="Pfam" id="PF00224">
    <property type="entry name" value="PK"/>
    <property type="match status" value="1"/>
</dbReference>
<dbReference type="FunFam" id="3.20.20.60:FF:000001">
    <property type="entry name" value="Pyruvate kinase"/>
    <property type="match status" value="1"/>
</dbReference>
<dbReference type="InterPro" id="IPR036637">
    <property type="entry name" value="Phosphohistidine_dom_sf"/>
</dbReference>
<dbReference type="Pfam" id="PF02887">
    <property type="entry name" value="PK_C"/>
    <property type="match status" value="1"/>
</dbReference>
<keyword evidence="15" id="KW-0630">Potassium</keyword>
<dbReference type="GO" id="GO:0005524">
    <property type="term" value="F:ATP binding"/>
    <property type="evidence" value="ECO:0007669"/>
    <property type="project" value="UniProtKB-KW"/>
</dbReference>
<dbReference type="PRINTS" id="PR01050">
    <property type="entry name" value="PYRUVTKNASE"/>
</dbReference>
<comment type="subunit">
    <text evidence="6">Homotetramer.</text>
</comment>
<dbReference type="Gene3D" id="3.40.1380.20">
    <property type="entry name" value="Pyruvate kinase, C-terminal domain"/>
    <property type="match status" value="1"/>
</dbReference>
<evidence type="ECO:0000256" key="4">
    <source>
        <dbReference type="ARBA" id="ARBA00006237"/>
    </source>
</evidence>
<comment type="cofactor">
    <cofactor evidence="2">
        <name>K(+)</name>
        <dbReference type="ChEBI" id="CHEBI:29103"/>
    </cofactor>
</comment>
<sequence length="587" mass="62722">MIRKTKIVSTIGPASEKVETLTKLIEAGMNVARLNFSHGDFEEHGQRIKNIREAAGKTNKNIAILLDTKGPEIRTGVMQGGGVELEQGETLYVSMDEIEGTNDRISVTYPGLIDDVHQGSKILLDDGLIELQVEEVNKENNEIKTTVLNSGLLKTKKGVNVPNVSVNLPGITEKDAKDIEFGIEQDVDFIAASFVRRASDVLEIRELLEKHDATHIQIIPKIENQEGVDNIDEILAASDGLMVARGDLGVEIPAEDVPLVQKKLIRKCNQVGKPVITATQMLDSMERNPRPTRAEASDVANAIFDGTDAIMLSGETAAGNYPVEAVQTMNNIARKTETGLDYKAILQERSKTSDLTITDAISQSVTHTAINLSVNAVVAPTESGHTARMISKYRPQAPIVAITSNERVLRLLSLVWGVHGVLGKRAATTDDMLGEAIDRGLTSGVVKRGDRIIITAGVPVGESGTTNLMKVHVIGDVLAKGQGIGQSSAYGRAVVAKSTQEALDKVEEGDILVTYGTDKDMMPAIEKAGGLITQEGGLTSHAAVVGLSIGIPVIVGVEEAFALIKDGDDLTIDSSRGDIYSGHAGVL</sequence>
<dbReference type="UniPathway" id="UPA00109">
    <property type="reaction ID" value="UER00188"/>
</dbReference>
<dbReference type="AlphaFoldDB" id="A0A1H4BMQ7"/>
<feature type="domain" description="Pyruvate kinase C-terminal" evidence="23">
    <location>
        <begin position="359"/>
        <end position="472"/>
    </location>
</feature>
<keyword evidence="16 20" id="KW-0324">Glycolysis</keyword>
<dbReference type="SUPFAM" id="SSF52935">
    <property type="entry name" value="PK C-terminal domain-like"/>
    <property type="match status" value="1"/>
</dbReference>
<evidence type="ECO:0000313" key="25">
    <source>
        <dbReference type="Proteomes" id="UP000198584"/>
    </source>
</evidence>
<dbReference type="InterPro" id="IPR015793">
    <property type="entry name" value="Pyrv_Knase_brl"/>
</dbReference>
<reference evidence="24 25" key="1">
    <citation type="submission" date="2016-10" db="EMBL/GenBank/DDBJ databases">
        <authorList>
            <person name="de Groot N.N."/>
        </authorList>
    </citation>
    <scope>NUCLEOTIDE SEQUENCE [LARGE SCALE GENOMIC DNA]</scope>
    <source>
        <strain evidence="24 25">CCM7597</strain>
    </source>
</reference>
<feature type="domain" description="PEP-utilising enzyme mobile" evidence="22">
    <location>
        <begin position="507"/>
        <end position="577"/>
    </location>
</feature>
<evidence type="ECO:0000256" key="13">
    <source>
        <dbReference type="ARBA" id="ARBA00022840"/>
    </source>
</evidence>
<dbReference type="Gene3D" id="3.50.30.10">
    <property type="entry name" value="Phosphohistidine domain"/>
    <property type="match status" value="1"/>
</dbReference>
<dbReference type="GO" id="GO:0030955">
    <property type="term" value="F:potassium ion binding"/>
    <property type="evidence" value="ECO:0007669"/>
    <property type="project" value="UniProtKB-UniRule"/>
</dbReference>
<evidence type="ECO:0000256" key="15">
    <source>
        <dbReference type="ARBA" id="ARBA00022958"/>
    </source>
</evidence>
<comment type="pathway">
    <text evidence="3 20">Carbohydrate degradation; glycolysis; pyruvate from D-glyceraldehyde 3-phosphate: step 5/5.</text>
</comment>
<evidence type="ECO:0000256" key="9">
    <source>
        <dbReference type="ARBA" id="ARBA00022679"/>
    </source>
</evidence>
<evidence type="ECO:0000256" key="6">
    <source>
        <dbReference type="ARBA" id="ARBA00011881"/>
    </source>
</evidence>
<comment type="catalytic activity">
    <reaction evidence="18 20">
        <text>pyruvate + ATP = phosphoenolpyruvate + ADP + H(+)</text>
        <dbReference type="Rhea" id="RHEA:18157"/>
        <dbReference type="ChEBI" id="CHEBI:15361"/>
        <dbReference type="ChEBI" id="CHEBI:15378"/>
        <dbReference type="ChEBI" id="CHEBI:30616"/>
        <dbReference type="ChEBI" id="CHEBI:58702"/>
        <dbReference type="ChEBI" id="CHEBI:456216"/>
        <dbReference type="EC" id="2.7.1.40"/>
    </reaction>
</comment>
<comment type="similarity">
    <text evidence="5 20">Belongs to the pyruvate kinase family.</text>
</comment>
<evidence type="ECO:0000256" key="14">
    <source>
        <dbReference type="ARBA" id="ARBA00022842"/>
    </source>
</evidence>
<evidence type="ECO:0000256" key="11">
    <source>
        <dbReference type="ARBA" id="ARBA00022741"/>
    </source>
</evidence>
<dbReference type="FunFam" id="3.40.1380.20:FF:000007">
    <property type="entry name" value="Pyruvate kinase"/>
    <property type="match status" value="1"/>
</dbReference>
<keyword evidence="13" id="KW-0067">ATP-binding</keyword>
<evidence type="ECO:0000256" key="18">
    <source>
        <dbReference type="ARBA" id="ARBA00048152"/>
    </source>
</evidence>
<proteinExistence type="inferred from homology"/>
<keyword evidence="9 20" id="KW-0808">Transferase</keyword>
<keyword evidence="12 20" id="KW-0418">Kinase</keyword>
<dbReference type="InterPro" id="IPR036918">
    <property type="entry name" value="Pyrv_Knase_C_sf"/>
</dbReference>
<organism evidence="24 25">
    <name type="scientific">Thalassobacillus cyri</name>
    <dbReference type="NCBI Taxonomy" id="571932"/>
    <lineage>
        <taxon>Bacteria</taxon>
        <taxon>Bacillati</taxon>
        <taxon>Bacillota</taxon>
        <taxon>Bacilli</taxon>
        <taxon>Bacillales</taxon>
        <taxon>Bacillaceae</taxon>
        <taxon>Thalassobacillus</taxon>
    </lineage>
</organism>
<evidence type="ECO:0000256" key="3">
    <source>
        <dbReference type="ARBA" id="ARBA00004997"/>
    </source>
</evidence>
<dbReference type="PANTHER" id="PTHR11817">
    <property type="entry name" value="PYRUVATE KINASE"/>
    <property type="match status" value="1"/>
</dbReference>
<name>A0A1H4BMQ7_9BACI</name>
<keyword evidence="25" id="KW-1185">Reference proteome</keyword>